<gene>
    <name evidence="3" type="ORF">GJ689_04525</name>
</gene>
<evidence type="ECO:0000256" key="2">
    <source>
        <dbReference type="SAM" id="SignalP"/>
    </source>
</evidence>
<protein>
    <submittedName>
        <fullName evidence="3">Uncharacterized protein</fullName>
    </submittedName>
</protein>
<feature type="signal peptide" evidence="2">
    <location>
        <begin position="1"/>
        <end position="32"/>
    </location>
</feature>
<accession>A0A9X4XJS1</accession>
<keyword evidence="2" id="KW-0732">Signal</keyword>
<evidence type="ECO:0000313" key="4">
    <source>
        <dbReference type="Proteomes" id="UP000438991"/>
    </source>
</evidence>
<dbReference type="RefSeq" id="WP_155478748.1">
    <property type="nucleotide sequence ID" value="NZ_WNKV01000003.1"/>
</dbReference>
<proteinExistence type="predicted"/>
<evidence type="ECO:0000313" key="3">
    <source>
        <dbReference type="EMBL" id="MTW15471.1"/>
    </source>
</evidence>
<feature type="chain" id="PRO_5040796238" evidence="2">
    <location>
        <begin position="33"/>
        <end position="111"/>
    </location>
</feature>
<feature type="region of interest" description="Disordered" evidence="1">
    <location>
        <begin position="60"/>
        <end position="111"/>
    </location>
</feature>
<dbReference type="Proteomes" id="UP000438991">
    <property type="component" value="Unassembled WGS sequence"/>
</dbReference>
<sequence>MPALLPVPRPGVVLFAAALALASIAAPPPAAAQHRGFLAGAVVGAVAGAIISQGIARAQPGYAGQPRARRAAARPQRARTGMATQKNNGVRPVSDPFSGVAPASTTPVAGN</sequence>
<comment type="caution">
    <text evidence="3">The sequence shown here is derived from an EMBL/GenBank/DDBJ whole genome shotgun (WGS) entry which is preliminary data.</text>
</comment>
<dbReference type="AlphaFoldDB" id="A0A9X4XJS1"/>
<organism evidence="3 4">
    <name type="scientific">Rhodoplanes serenus</name>
    <dbReference type="NCBI Taxonomy" id="200615"/>
    <lineage>
        <taxon>Bacteria</taxon>
        <taxon>Pseudomonadati</taxon>
        <taxon>Pseudomonadota</taxon>
        <taxon>Alphaproteobacteria</taxon>
        <taxon>Hyphomicrobiales</taxon>
        <taxon>Nitrobacteraceae</taxon>
        <taxon>Rhodoplanes</taxon>
    </lineage>
</organism>
<reference evidence="3 4" key="1">
    <citation type="submission" date="2019-11" db="EMBL/GenBank/DDBJ databases">
        <title>Whole-genome sequence of Rhodoplanes serenus DSM 18633, type strain.</title>
        <authorList>
            <person name="Kyndt J.A."/>
            <person name="Meyer T.E."/>
        </authorList>
    </citation>
    <scope>NUCLEOTIDE SEQUENCE [LARGE SCALE GENOMIC DNA]</scope>
    <source>
        <strain evidence="3 4">DSM 18633</strain>
    </source>
</reference>
<evidence type="ECO:0000256" key="1">
    <source>
        <dbReference type="SAM" id="MobiDB-lite"/>
    </source>
</evidence>
<name>A0A9X4XJS1_9BRAD</name>
<dbReference type="EMBL" id="WNKV01000003">
    <property type="protein sequence ID" value="MTW15471.1"/>
    <property type="molecule type" value="Genomic_DNA"/>
</dbReference>